<evidence type="ECO:0000256" key="4">
    <source>
        <dbReference type="HAMAP-Rule" id="MF_00080"/>
    </source>
</evidence>
<dbReference type="GO" id="GO:0005829">
    <property type="term" value="C:cytosol"/>
    <property type="evidence" value="ECO:0007669"/>
    <property type="project" value="TreeGrafter"/>
</dbReference>
<dbReference type="Pfam" id="PF05198">
    <property type="entry name" value="IF3_N"/>
    <property type="match status" value="1"/>
</dbReference>
<evidence type="ECO:0000256" key="3">
    <source>
        <dbReference type="ARBA" id="ARBA00022917"/>
    </source>
</evidence>
<feature type="compositionally biased region" description="Basic and acidic residues" evidence="7">
    <location>
        <begin position="190"/>
        <end position="250"/>
    </location>
</feature>
<evidence type="ECO:0000259" key="9">
    <source>
        <dbReference type="Pfam" id="PF05198"/>
    </source>
</evidence>
<dbReference type="InterPro" id="IPR036787">
    <property type="entry name" value="T_IF-3_N_sf"/>
</dbReference>
<feature type="domain" description="Translation initiation factor 3 C-terminal" evidence="8">
    <location>
        <begin position="97"/>
        <end position="182"/>
    </location>
</feature>
<dbReference type="SUPFAM" id="SSF55200">
    <property type="entry name" value="Translation initiation factor IF3, C-terminal domain"/>
    <property type="match status" value="1"/>
</dbReference>
<evidence type="ECO:0000259" key="8">
    <source>
        <dbReference type="Pfam" id="PF00707"/>
    </source>
</evidence>
<keyword evidence="3 4" id="KW-0648">Protein biosynthesis</keyword>
<dbReference type="OrthoDB" id="9806014at2"/>
<dbReference type="PANTHER" id="PTHR10938:SF0">
    <property type="entry name" value="TRANSLATION INITIATION FACTOR IF-3, MITOCHONDRIAL"/>
    <property type="match status" value="1"/>
</dbReference>
<comment type="function">
    <text evidence="4 6">IF-3 binds to the 30S ribosomal subunit and shifts the equilibrium between 70S ribosomes and their 50S and 30S subunits in favor of the free subunits, thus enhancing the availability of 30S subunits on which protein synthesis initiation begins.</text>
</comment>
<dbReference type="Proteomes" id="UP000006054">
    <property type="component" value="Chromosome"/>
</dbReference>
<dbReference type="AlphaFoldDB" id="I4AFX4"/>
<feature type="domain" description="Translation initiation factor 3 N-terminal" evidence="9">
    <location>
        <begin position="22"/>
        <end position="89"/>
    </location>
</feature>
<keyword evidence="4" id="KW-0963">Cytoplasm</keyword>
<dbReference type="GO" id="GO:0032790">
    <property type="term" value="P:ribosome disassembly"/>
    <property type="evidence" value="ECO:0007669"/>
    <property type="project" value="TreeGrafter"/>
</dbReference>
<dbReference type="InterPro" id="IPR036788">
    <property type="entry name" value="T_IF-3_C_sf"/>
</dbReference>
<dbReference type="FunFam" id="3.10.20.80:FF:000001">
    <property type="entry name" value="Translation initiation factor IF-3"/>
    <property type="match status" value="1"/>
</dbReference>
<proteinExistence type="inferred from homology"/>
<evidence type="ECO:0000256" key="6">
    <source>
        <dbReference type="RuleBase" id="RU000646"/>
    </source>
</evidence>
<dbReference type="Gene3D" id="3.10.20.80">
    <property type="entry name" value="Translation initiation factor 3 (IF-3), N-terminal domain"/>
    <property type="match status" value="1"/>
</dbReference>
<dbReference type="STRING" id="880071.Fleli_0379"/>
<dbReference type="FunFam" id="3.30.110.10:FF:000001">
    <property type="entry name" value="Translation initiation factor IF-3"/>
    <property type="match status" value="1"/>
</dbReference>
<sequence>MAKTYRRGGRRPIRREEDPHRINRRIRAKEIRIVGDDVENGIYSTADALEIAQKLGLDLVEIAPNGTPPVCKIIDYSKFKYEQKKKQKELKANAHKVVVKEIRFGPNTNEHDLDFKTKHAQKFLEEGNKVKAYVQFAGRTIVFKDRGREILDRFAEAIEEQGKPEGYPKMEGKRMIIMFTPKAIPKPKKKAESSKSETSKSSKSSKENESKKVDAKADEKPKVIKSSKEPKNESGKGSENKDSKKDEKIPTTKKPSPKKDKGEEK</sequence>
<dbReference type="Gene3D" id="3.30.110.10">
    <property type="entry name" value="Translation initiation factor 3 (IF-3), C-terminal domain"/>
    <property type="match status" value="1"/>
</dbReference>
<dbReference type="InterPro" id="IPR001288">
    <property type="entry name" value="Translation_initiation_fac_3"/>
</dbReference>
<comment type="similarity">
    <text evidence="1 4 6">Belongs to the IF-3 family.</text>
</comment>
<dbReference type="PATRIC" id="fig|880071.3.peg.364"/>
<dbReference type="PROSITE" id="PS00938">
    <property type="entry name" value="IF3"/>
    <property type="match status" value="1"/>
</dbReference>
<dbReference type="GO" id="GO:0003743">
    <property type="term" value="F:translation initiation factor activity"/>
    <property type="evidence" value="ECO:0007669"/>
    <property type="project" value="UniProtKB-UniRule"/>
</dbReference>
<evidence type="ECO:0000256" key="2">
    <source>
        <dbReference type="ARBA" id="ARBA00022540"/>
    </source>
</evidence>
<dbReference type="HOGENOM" id="CLU_054919_3_0_10"/>
<dbReference type="GO" id="GO:0043022">
    <property type="term" value="F:ribosome binding"/>
    <property type="evidence" value="ECO:0007669"/>
    <property type="project" value="UniProtKB-ARBA"/>
</dbReference>
<evidence type="ECO:0000256" key="7">
    <source>
        <dbReference type="SAM" id="MobiDB-lite"/>
    </source>
</evidence>
<dbReference type="NCBIfam" id="TIGR00168">
    <property type="entry name" value="infC"/>
    <property type="match status" value="1"/>
</dbReference>
<organism evidence="10 11">
    <name type="scientific">Bernardetia litoralis (strain ATCC 23117 / DSM 6794 / NBRC 15988 / NCIMB 1366 / Fx l1 / Sio-4)</name>
    <name type="common">Flexibacter litoralis</name>
    <dbReference type="NCBI Taxonomy" id="880071"/>
    <lineage>
        <taxon>Bacteria</taxon>
        <taxon>Pseudomonadati</taxon>
        <taxon>Bacteroidota</taxon>
        <taxon>Cytophagia</taxon>
        <taxon>Cytophagales</taxon>
        <taxon>Bernardetiaceae</taxon>
        <taxon>Bernardetia</taxon>
    </lineage>
</organism>
<dbReference type="eggNOG" id="COG0290">
    <property type="taxonomic scope" value="Bacteria"/>
</dbReference>
<dbReference type="PANTHER" id="PTHR10938">
    <property type="entry name" value="TRANSLATION INITIATION FACTOR IF-3"/>
    <property type="match status" value="1"/>
</dbReference>
<dbReference type="InterPro" id="IPR019813">
    <property type="entry name" value="Translation_initiation_fac3_CS"/>
</dbReference>
<dbReference type="EMBL" id="CP003345">
    <property type="protein sequence ID" value="AFM02859.1"/>
    <property type="molecule type" value="Genomic_DNA"/>
</dbReference>
<comment type="subcellular location">
    <subcellularLocation>
        <location evidence="4 6">Cytoplasm</location>
    </subcellularLocation>
</comment>
<keyword evidence="2 4" id="KW-0396">Initiation factor</keyword>
<dbReference type="Pfam" id="PF00707">
    <property type="entry name" value="IF3_C"/>
    <property type="match status" value="1"/>
</dbReference>
<dbReference type="InterPro" id="IPR019814">
    <property type="entry name" value="Translation_initiation_fac_3_N"/>
</dbReference>
<dbReference type="HAMAP" id="MF_00080">
    <property type="entry name" value="IF_3"/>
    <property type="match status" value="1"/>
</dbReference>
<dbReference type="KEGG" id="fli:Fleli_0379"/>
<evidence type="ECO:0000256" key="5">
    <source>
        <dbReference type="NCBIfam" id="TIGR00168"/>
    </source>
</evidence>
<evidence type="ECO:0000313" key="10">
    <source>
        <dbReference type="EMBL" id="AFM02859.1"/>
    </source>
</evidence>
<reference evidence="11" key="1">
    <citation type="submission" date="2012-06" db="EMBL/GenBank/DDBJ databases">
        <title>The complete genome of Flexibacter litoralis DSM 6794.</title>
        <authorList>
            <person name="Lucas S."/>
            <person name="Copeland A."/>
            <person name="Lapidus A."/>
            <person name="Glavina del Rio T."/>
            <person name="Dalin E."/>
            <person name="Tice H."/>
            <person name="Bruce D."/>
            <person name="Goodwin L."/>
            <person name="Pitluck S."/>
            <person name="Peters L."/>
            <person name="Ovchinnikova G."/>
            <person name="Lu M."/>
            <person name="Kyrpides N."/>
            <person name="Mavromatis K."/>
            <person name="Ivanova N."/>
            <person name="Brettin T."/>
            <person name="Detter J.C."/>
            <person name="Han C."/>
            <person name="Larimer F."/>
            <person name="Land M."/>
            <person name="Hauser L."/>
            <person name="Markowitz V."/>
            <person name="Cheng J.-F."/>
            <person name="Hugenholtz P."/>
            <person name="Woyke T."/>
            <person name="Wu D."/>
            <person name="Spring S."/>
            <person name="Lang E."/>
            <person name="Kopitz M."/>
            <person name="Brambilla E."/>
            <person name="Klenk H.-P."/>
            <person name="Eisen J.A."/>
        </authorList>
    </citation>
    <scope>NUCLEOTIDE SEQUENCE [LARGE SCALE GENOMIC DNA]</scope>
    <source>
        <strain evidence="11">ATCC 23117 / DSM 6794 / NBRC 15988 / NCIMB 1366 / Sio-4</strain>
    </source>
</reference>
<dbReference type="SUPFAM" id="SSF54364">
    <property type="entry name" value="Translation initiation factor IF3, N-terminal domain"/>
    <property type="match status" value="1"/>
</dbReference>
<dbReference type="GO" id="GO:0016020">
    <property type="term" value="C:membrane"/>
    <property type="evidence" value="ECO:0007669"/>
    <property type="project" value="TreeGrafter"/>
</dbReference>
<feature type="region of interest" description="Disordered" evidence="7">
    <location>
        <begin position="179"/>
        <end position="265"/>
    </location>
</feature>
<evidence type="ECO:0000256" key="1">
    <source>
        <dbReference type="ARBA" id="ARBA00005439"/>
    </source>
</evidence>
<name>I4AFX4_BERLS</name>
<evidence type="ECO:0000313" key="11">
    <source>
        <dbReference type="Proteomes" id="UP000006054"/>
    </source>
</evidence>
<accession>I4AFX4</accession>
<gene>
    <name evidence="4" type="primary">infC</name>
    <name evidence="10" type="ordered locus">Fleli_0379</name>
</gene>
<protein>
    <recommendedName>
        <fullName evidence="4 5">Translation initiation factor IF-3</fullName>
    </recommendedName>
</protein>
<comment type="subunit">
    <text evidence="4 6">Monomer.</text>
</comment>
<dbReference type="InterPro" id="IPR019815">
    <property type="entry name" value="Translation_initiation_fac_3_C"/>
</dbReference>
<keyword evidence="11" id="KW-1185">Reference proteome</keyword>